<feature type="transmembrane region" description="Helical" evidence="1">
    <location>
        <begin position="157"/>
        <end position="177"/>
    </location>
</feature>
<keyword evidence="1" id="KW-1133">Transmembrane helix</keyword>
<evidence type="ECO:0000313" key="2">
    <source>
        <dbReference type="EMBL" id="KAJ7020078.1"/>
    </source>
</evidence>
<feature type="transmembrane region" description="Helical" evidence="1">
    <location>
        <begin position="116"/>
        <end position="137"/>
    </location>
</feature>
<organism evidence="2 3">
    <name type="scientific">Mycena alexandri</name>
    <dbReference type="NCBI Taxonomy" id="1745969"/>
    <lineage>
        <taxon>Eukaryota</taxon>
        <taxon>Fungi</taxon>
        <taxon>Dikarya</taxon>
        <taxon>Basidiomycota</taxon>
        <taxon>Agaricomycotina</taxon>
        <taxon>Agaricomycetes</taxon>
        <taxon>Agaricomycetidae</taxon>
        <taxon>Agaricales</taxon>
        <taxon>Marasmiineae</taxon>
        <taxon>Mycenaceae</taxon>
        <taxon>Mycena</taxon>
    </lineage>
</organism>
<protein>
    <submittedName>
        <fullName evidence="2">Uncharacterized protein</fullName>
    </submittedName>
</protein>
<dbReference type="AlphaFoldDB" id="A0AAD6WMQ2"/>
<keyword evidence="1" id="KW-0812">Transmembrane</keyword>
<dbReference type="EMBL" id="JARJCM010000274">
    <property type="protein sequence ID" value="KAJ7020078.1"/>
    <property type="molecule type" value="Genomic_DNA"/>
</dbReference>
<dbReference type="Proteomes" id="UP001218188">
    <property type="component" value="Unassembled WGS sequence"/>
</dbReference>
<evidence type="ECO:0000313" key="3">
    <source>
        <dbReference type="Proteomes" id="UP001218188"/>
    </source>
</evidence>
<sequence length="237" mass="25705">MSLISFTTRYRLIYTLSLLQVVIGVSMIYGAEGGIGHIYPPLGCSSSFSLLSGQCDTPAPSYILRSIYGRDNASDVRIRLSGLPPTNNHSSAKRLPYTLKVDPTNRFSRVDTHHTSLIVVIIFCGGCLMAINNSFQVSKAFTSCASTPLSFMELECIPLGMHVALPLGILVTVCPAYRALRRRATTLYGSELVPAPQFGSSAPTEARFIPAWKAAHVADVVREADVEEAALKLLDPK</sequence>
<gene>
    <name evidence="2" type="ORF">C8F04DRAFT_1197041</name>
</gene>
<keyword evidence="3" id="KW-1185">Reference proteome</keyword>
<reference evidence="2" key="1">
    <citation type="submission" date="2023-03" db="EMBL/GenBank/DDBJ databases">
        <title>Massive genome expansion in bonnet fungi (Mycena s.s.) driven by repeated elements and novel gene families across ecological guilds.</title>
        <authorList>
            <consortium name="Lawrence Berkeley National Laboratory"/>
            <person name="Harder C.B."/>
            <person name="Miyauchi S."/>
            <person name="Viragh M."/>
            <person name="Kuo A."/>
            <person name="Thoen E."/>
            <person name="Andreopoulos B."/>
            <person name="Lu D."/>
            <person name="Skrede I."/>
            <person name="Drula E."/>
            <person name="Henrissat B."/>
            <person name="Morin E."/>
            <person name="Kohler A."/>
            <person name="Barry K."/>
            <person name="LaButti K."/>
            <person name="Morin E."/>
            <person name="Salamov A."/>
            <person name="Lipzen A."/>
            <person name="Mereny Z."/>
            <person name="Hegedus B."/>
            <person name="Baldrian P."/>
            <person name="Stursova M."/>
            <person name="Weitz H."/>
            <person name="Taylor A."/>
            <person name="Grigoriev I.V."/>
            <person name="Nagy L.G."/>
            <person name="Martin F."/>
            <person name="Kauserud H."/>
        </authorList>
    </citation>
    <scope>NUCLEOTIDE SEQUENCE</scope>
    <source>
        <strain evidence="2">CBHHK200</strain>
    </source>
</reference>
<accession>A0AAD6WMQ2</accession>
<proteinExistence type="predicted"/>
<comment type="caution">
    <text evidence="2">The sequence shown here is derived from an EMBL/GenBank/DDBJ whole genome shotgun (WGS) entry which is preliminary data.</text>
</comment>
<evidence type="ECO:0000256" key="1">
    <source>
        <dbReference type="SAM" id="Phobius"/>
    </source>
</evidence>
<name>A0AAD6WMQ2_9AGAR</name>
<keyword evidence="1" id="KW-0472">Membrane</keyword>